<protein>
    <submittedName>
        <fullName evidence="1">Transporter</fullName>
    </submittedName>
</protein>
<keyword evidence="2" id="KW-1185">Reference proteome</keyword>
<accession>A0A0K8NXB1</accession>
<dbReference type="Gene3D" id="2.40.70.10">
    <property type="entry name" value="Acid Proteases"/>
    <property type="match status" value="1"/>
</dbReference>
<dbReference type="SUPFAM" id="SSF50630">
    <property type="entry name" value="Acid proteases"/>
    <property type="match status" value="1"/>
</dbReference>
<dbReference type="RefSeq" id="WP_054019121.1">
    <property type="nucleotide sequence ID" value="NZ_BBYR01000013.1"/>
</dbReference>
<sequence length="162" mass="17439">MQELSRSLKITTVWLLLGLVLFLGVQAWQHRQAQARFQAEGGLIEIRRGPDGHYHWPGRVNGRAVDFLIDTGATGTAISADLARELDLASEGTVRSATAAGVVTGQVVRADVQLDGGVRAERLRVVALAGLGERPLLGMDVLGRLPWSQADGVLRIDARGLR</sequence>
<comment type="caution">
    <text evidence="1">The sequence shown here is derived from an EMBL/GenBank/DDBJ whole genome shotgun (WGS) entry which is preliminary data.</text>
</comment>
<proteinExistence type="predicted"/>
<name>A0A0K8NXB1_PISS1</name>
<organism evidence="1 2">
    <name type="scientific">Piscinibacter sakaiensis</name>
    <name type="common">Ideonella sakaiensis</name>
    <dbReference type="NCBI Taxonomy" id="1547922"/>
    <lineage>
        <taxon>Bacteria</taxon>
        <taxon>Pseudomonadati</taxon>
        <taxon>Pseudomonadota</taxon>
        <taxon>Betaproteobacteria</taxon>
        <taxon>Burkholderiales</taxon>
        <taxon>Sphaerotilaceae</taxon>
        <taxon>Piscinibacter</taxon>
    </lineage>
</organism>
<evidence type="ECO:0000313" key="2">
    <source>
        <dbReference type="Proteomes" id="UP000037660"/>
    </source>
</evidence>
<dbReference type="InterPro" id="IPR034122">
    <property type="entry name" value="Retropepsin-like_bacterial"/>
</dbReference>
<dbReference type="OrthoDB" id="185963at2"/>
<dbReference type="EMBL" id="BBYR01000013">
    <property type="protein sequence ID" value="GAP35037.1"/>
    <property type="molecule type" value="Genomic_DNA"/>
</dbReference>
<dbReference type="STRING" id="1547922.ISF6_0602"/>
<evidence type="ECO:0000313" key="1">
    <source>
        <dbReference type="EMBL" id="GAP35037.1"/>
    </source>
</evidence>
<dbReference type="CDD" id="cd05483">
    <property type="entry name" value="retropepsin_like_bacteria"/>
    <property type="match status" value="1"/>
</dbReference>
<reference evidence="1 2" key="2">
    <citation type="journal article" date="2016" name="Science">
        <title>A bacterium that degrades and assimilates poly(ethylene terephthalate).</title>
        <authorList>
            <person name="Yoshida S."/>
            <person name="Hiraga K."/>
            <person name="Takehana T."/>
            <person name="Taniguchi I."/>
            <person name="Yamaji H."/>
            <person name="Maeda Y."/>
            <person name="Toyohara K."/>
            <person name="Miyamoto K."/>
            <person name="Kimura Y."/>
            <person name="Oda K."/>
        </authorList>
    </citation>
    <scope>NUCLEOTIDE SEQUENCE [LARGE SCALE GENOMIC DNA]</scope>
    <source>
        <strain evidence="2">NBRC 110686 / TISTR 2288 / 201-F6</strain>
    </source>
</reference>
<dbReference type="NCBIfam" id="TIGR02281">
    <property type="entry name" value="clan_AA_DTGA"/>
    <property type="match status" value="1"/>
</dbReference>
<dbReference type="Proteomes" id="UP000037660">
    <property type="component" value="Unassembled WGS sequence"/>
</dbReference>
<dbReference type="AlphaFoldDB" id="A0A0K8NXB1"/>
<dbReference type="InterPro" id="IPR021109">
    <property type="entry name" value="Peptidase_aspartic_dom_sf"/>
</dbReference>
<dbReference type="InterPro" id="IPR011969">
    <property type="entry name" value="Clan_AA_Asp_peptidase_C"/>
</dbReference>
<gene>
    <name evidence="1" type="ORF">ISF6_0602</name>
</gene>
<reference evidence="2" key="1">
    <citation type="submission" date="2015-07" db="EMBL/GenBank/DDBJ databases">
        <title>Discovery of a poly(ethylene terephthalate assimilation.</title>
        <authorList>
            <person name="Yoshida S."/>
            <person name="Hiraga K."/>
            <person name="Takehana T."/>
            <person name="Taniguchi I."/>
            <person name="Yamaji H."/>
            <person name="Maeda Y."/>
            <person name="Toyohara K."/>
            <person name="Miyamoto K."/>
            <person name="Kimura Y."/>
            <person name="Oda K."/>
        </authorList>
    </citation>
    <scope>NUCLEOTIDE SEQUENCE [LARGE SCALE GENOMIC DNA]</scope>
    <source>
        <strain evidence="2">NBRC 110686 / TISTR 2288 / 201-F6</strain>
    </source>
</reference>
<dbReference type="Pfam" id="PF13975">
    <property type="entry name" value="gag-asp_proteas"/>
    <property type="match status" value="1"/>
</dbReference>